<accession>A0A1B0DLB3</accession>
<dbReference type="GO" id="GO:0005634">
    <property type="term" value="C:nucleus"/>
    <property type="evidence" value="ECO:0007669"/>
    <property type="project" value="TreeGrafter"/>
</dbReference>
<dbReference type="InterPro" id="IPR040031">
    <property type="entry name" value="Codanin-1"/>
</dbReference>
<protein>
    <recommendedName>
        <fullName evidence="1">Codanin-1 C-terminal domain-containing protein</fullName>
    </recommendedName>
</protein>
<dbReference type="InterPro" id="IPR028171">
    <property type="entry name" value="Codanin-1_C"/>
</dbReference>
<dbReference type="VEuPathDB" id="VectorBase:PPAI009153"/>
<dbReference type="AlphaFoldDB" id="A0A1B0DLB3"/>
<dbReference type="Pfam" id="PF15296">
    <property type="entry name" value="Codanin-1_C"/>
    <property type="match status" value="1"/>
</dbReference>
<evidence type="ECO:0000313" key="3">
    <source>
        <dbReference type="Proteomes" id="UP000092462"/>
    </source>
</evidence>
<keyword evidence="3" id="KW-1185">Reference proteome</keyword>
<evidence type="ECO:0000313" key="2">
    <source>
        <dbReference type="EnsemblMetazoa" id="PPAI009153-PA"/>
    </source>
</evidence>
<reference evidence="2" key="1">
    <citation type="submission" date="2022-08" db="UniProtKB">
        <authorList>
            <consortium name="EnsemblMetazoa"/>
        </authorList>
    </citation>
    <scope>IDENTIFICATION</scope>
    <source>
        <strain evidence="2">Israel</strain>
    </source>
</reference>
<dbReference type="PANTHER" id="PTHR28678:SF1">
    <property type="entry name" value="CODANIN-1"/>
    <property type="match status" value="1"/>
</dbReference>
<dbReference type="Proteomes" id="UP000092462">
    <property type="component" value="Unassembled WGS sequence"/>
</dbReference>
<dbReference type="EnsemblMetazoa" id="PPAI009153-RA">
    <property type="protein sequence ID" value="PPAI009153-PA"/>
    <property type="gene ID" value="PPAI009153"/>
</dbReference>
<dbReference type="GO" id="GO:0006325">
    <property type="term" value="P:chromatin organization"/>
    <property type="evidence" value="ECO:0007669"/>
    <property type="project" value="TreeGrafter"/>
</dbReference>
<sequence>FLHSIESLNGQKSIQGFGDFLTNHFRNIILPCPVELFLSHVTMQLDYYRSLMDLLYKLHVDLGLGRLTMTPTCLFILRLCLGWLFDRPNIPVDDYYDYRRKLEVSWVKKPQNRRKNGRREIERNLLKSLNPILEAILNVACPFLGDFRLSVMPAKATKVVSRTGRYRHITTKSPAKKTAAQDAQKQLTDAFLQSQSPSMRKIVDFVTERVTSAAIKNFQVLYFLDIKKATQREIAQIQADDQMVILERLQRIYQEVPTSTDIPPAKEL</sequence>
<proteinExistence type="predicted"/>
<dbReference type="PANTHER" id="PTHR28678">
    <property type="entry name" value="CODANIN-1"/>
    <property type="match status" value="1"/>
</dbReference>
<name>A0A1B0DLB3_PHLPP</name>
<dbReference type="EMBL" id="AJVK01036286">
    <property type="status" value="NOT_ANNOTATED_CDS"/>
    <property type="molecule type" value="Genomic_DNA"/>
</dbReference>
<feature type="domain" description="Codanin-1 C-terminal" evidence="1">
    <location>
        <begin position="127"/>
        <end position="234"/>
    </location>
</feature>
<evidence type="ECO:0000259" key="1">
    <source>
        <dbReference type="Pfam" id="PF15296"/>
    </source>
</evidence>
<organism evidence="2 3">
    <name type="scientific">Phlebotomus papatasi</name>
    <name type="common">Sandfly</name>
    <dbReference type="NCBI Taxonomy" id="29031"/>
    <lineage>
        <taxon>Eukaryota</taxon>
        <taxon>Metazoa</taxon>
        <taxon>Ecdysozoa</taxon>
        <taxon>Arthropoda</taxon>
        <taxon>Hexapoda</taxon>
        <taxon>Insecta</taxon>
        <taxon>Pterygota</taxon>
        <taxon>Neoptera</taxon>
        <taxon>Endopterygota</taxon>
        <taxon>Diptera</taxon>
        <taxon>Nematocera</taxon>
        <taxon>Psychodoidea</taxon>
        <taxon>Psychodidae</taxon>
        <taxon>Phlebotomus</taxon>
        <taxon>Phlebotomus</taxon>
    </lineage>
</organism>
<dbReference type="VEuPathDB" id="VectorBase:PPAPM1_012503"/>